<dbReference type="RefSeq" id="WP_413781492.1">
    <property type="nucleotide sequence ID" value="NZ_JAUOZS010000001.1"/>
</dbReference>
<keyword evidence="9" id="KW-0317">Glutathione biosynthesis</keyword>
<comment type="similarity">
    <text evidence="3 9">Belongs to the gamma-glutamyltransferase family.</text>
</comment>
<evidence type="ECO:0000256" key="4">
    <source>
        <dbReference type="ARBA" id="ARBA00022679"/>
    </source>
</evidence>
<evidence type="ECO:0000256" key="1">
    <source>
        <dbReference type="ARBA" id="ARBA00001049"/>
    </source>
</evidence>
<evidence type="ECO:0000256" key="6">
    <source>
        <dbReference type="ARBA" id="ARBA00023145"/>
    </source>
</evidence>
<dbReference type="EC" id="3.4.19.13" evidence="9"/>
<evidence type="ECO:0000313" key="11">
    <source>
        <dbReference type="Proteomes" id="UP001254848"/>
    </source>
</evidence>
<dbReference type="InterPro" id="IPR051792">
    <property type="entry name" value="GGT_bact"/>
</dbReference>
<protein>
    <recommendedName>
        <fullName evidence="9">Glutathione hydrolase proenzyme</fullName>
        <ecNumber evidence="9">2.3.2.2</ecNumber>
        <ecNumber evidence="9">3.4.19.13</ecNumber>
    </recommendedName>
    <component>
        <recommendedName>
            <fullName evidence="9">Glutathione hydrolase large chain</fullName>
        </recommendedName>
    </component>
    <component>
        <recommendedName>
            <fullName evidence="9">Glutathione hydrolase small chain</fullName>
        </recommendedName>
    </component>
</protein>
<sequence length="570" mass="61320">MKGKKFNILAWLMIAVFTVGIVGNCSLTAYAAEKRDFIATHGMVAAAHPLAAQAGVEVLKQGGNAFDAAIATAFMLNVVEPNASGMGGGGFAIVYVAKEKKTYMVDYREMAPAKAAPDMYALDEKGKVKDNASVTGYYASAVPGMLRGMEMIHQKFATLKWAELMAPAIAQAEAGLPVSKNLSGIIGDQMSRLEKYSPSREWFHNIYFKDGIPLQAGDVLRNPELTESLKKVAAGGADVFYKGEIADKLAAYYAKNANGWITKADLAAYKAKLREPVKSSYRGYDLVTVPTPSSGGLTLANILNIMENFDVAKMGRTSTAFHHTFIEAQKLAYADRGRYMADSDFVNVPMAGLVSKKYAAERAKMISPDTANNGIKPGDPGKYESGSTTSFSIIDKDGNMITITQTINDFLGACVVPDGTGILMNDEMDDFVTNNPASVNAPAPGKRPLSSMSPTIVLKDGKPFMTLGTPGGPRIITTVSQIIIDVIDFKMDLQTAINDPRMYNPNASVAQLEKPIDEATVNELMGWGHKVNLRPELSLYFGGAQGIMILPDGRLHGAADPRRLGQAFGY</sequence>
<dbReference type="Gene3D" id="3.60.20.40">
    <property type="match status" value="1"/>
</dbReference>
<dbReference type="Pfam" id="PF01019">
    <property type="entry name" value="G_glu_transpept"/>
    <property type="match status" value="1"/>
</dbReference>
<evidence type="ECO:0000256" key="8">
    <source>
        <dbReference type="ARBA" id="ARBA00047417"/>
    </source>
</evidence>
<comment type="caution">
    <text evidence="10">The sequence shown here is derived from an EMBL/GenBank/DDBJ whole genome shotgun (WGS) entry which is preliminary data.</text>
</comment>
<proteinExistence type="inferred from homology"/>
<dbReference type="InterPro" id="IPR029055">
    <property type="entry name" value="Ntn_hydrolases_N"/>
</dbReference>
<evidence type="ECO:0000256" key="5">
    <source>
        <dbReference type="ARBA" id="ARBA00022801"/>
    </source>
</evidence>
<keyword evidence="11" id="KW-1185">Reference proteome</keyword>
<keyword evidence="6 9" id="KW-0865">Zymogen</keyword>
<keyword evidence="7 9" id="KW-0012">Acyltransferase</keyword>
<dbReference type="PANTHER" id="PTHR43199:SF1">
    <property type="entry name" value="GLUTATHIONE HYDROLASE PROENZYME"/>
    <property type="match status" value="1"/>
</dbReference>
<dbReference type="InterPro" id="IPR000101">
    <property type="entry name" value="GGT_peptidase"/>
</dbReference>
<comment type="pathway">
    <text evidence="9">Sulfur metabolism; glutathione metabolism.</text>
</comment>
<dbReference type="SUPFAM" id="SSF56235">
    <property type="entry name" value="N-terminal nucleophile aminohydrolases (Ntn hydrolases)"/>
    <property type="match status" value="1"/>
</dbReference>
<reference evidence="10 11" key="1">
    <citation type="submission" date="2023-07" db="EMBL/GenBank/DDBJ databases">
        <title>The novel representative of Negativicutes class, Anaeroselena agilis gen. nov. sp. nov.</title>
        <authorList>
            <person name="Prokofeva M.I."/>
            <person name="Elcheninov A.G."/>
            <person name="Klyukina A."/>
            <person name="Kublanov I.V."/>
            <person name="Frolov E.N."/>
            <person name="Podosokorskaya O.A."/>
        </authorList>
    </citation>
    <scope>NUCLEOTIDE SEQUENCE [LARGE SCALE GENOMIC DNA]</scope>
    <source>
        <strain evidence="10 11">4137-cl</strain>
    </source>
</reference>
<comment type="subunit">
    <text evidence="9">This enzyme consists of two polypeptide chains, which are synthesized in precursor form from a single polypeptide.</text>
</comment>
<dbReference type="Proteomes" id="UP001254848">
    <property type="component" value="Unassembled WGS sequence"/>
</dbReference>
<keyword evidence="4 9" id="KW-0808">Transferase</keyword>
<name>A0ABU3P1V0_9FIRM</name>
<comment type="catalytic activity">
    <reaction evidence="2 9">
        <text>glutathione + H2O = L-cysteinylglycine + L-glutamate</text>
        <dbReference type="Rhea" id="RHEA:28807"/>
        <dbReference type="ChEBI" id="CHEBI:15377"/>
        <dbReference type="ChEBI" id="CHEBI:29985"/>
        <dbReference type="ChEBI" id="CHEBI:57925"/>
        <dbReference type="ChEBI" id="CHEBI:61694"/>
        <dbReference type="EC" id="3.4.19.13"/>
    </reaction>
</comment>
<evidence type="ECO:0000256" key="7">
    <source>
        <dbReference type="ARBA" id="ARBA00023315"/>
    </source>
</evidence>
<gene>
    <name evidence="10" type="primary">ggt</name>
    <name evidence="10" type="ORF">Q4T40_17475</name>
</gene>
<dbReference type="InterPro" id="IPR043137">
    <property type="entry name" value="GGT_ssub_C"/>
</dbReference>
<accession>A0ABU3P1V0</accession>
<evidence type="ECO:0000256" key="3">
    <source>
        <dbReference type="ARBA" id="ARBA00009381"/>
    </source>
</evidence>
<dbReference type="EMBL" id="JAUOZS010000001">
    <property type="protein sequence ID" value="MDT8903030.1"/>
    <property type="molecule type" value="Genomic_DNA"/>
</dbReference>
<dbReference type="GO" id="GO:0103068">
    <property type="term" value="F:leukotriene C4 gamma-glutamyl transferase activity"/>
    <property type="evidence" value="ECO:0007669"/>
    <property type="project" value="UniProtKB-EC"/>
</dbReference>
<dbReference type="InterPro" id="IPR043138">
    <property type="entry name" value="GGT_lsub"/>
</dbReference>
<dbReference type="PANTHER" id="PTHR43199">
    <property type="entry name" value="GLUTATHIONE HYDROLASE"/>
    <property type="match status" value="1"/>
</dbReference>
<evidence type="ECO:0000313" key="10">
    <source>
        <dbReference type="EMBL" id="MDT8903030.1"/>
    </source>
</evidence>
<organism evidence="10 11">
    <name type="scientific">Anaeroselena agilis</name>
    <dbReference type="NCBI Taxonomy" id="3063788"/>
    <lineage>
        <taxon>Bacteria</taxon>
        <taxon>Bacillati</taxon>
        <taxon>Bacillota</taxon>
        <taxon>Negativicutes</taxon>
        <taxon>Acetonemataceae</taxon>
        <taxon>Anaeroselena</taxon>
    </lineage>
</organism>
<dbReference type="PRINTS" id="PR01210">
    <property type="entry name" value="GGTRANSPTASE"/>
</dbReference>
<dbReference type="EC" id="2.3.2.2" evidence="9"/>
<dbReference type="Gene3D" id="1.10.246.130">
    <property type="match status" value="1"/>
</dbReference>
<comment type="catalytic activity">
    <reaction evidence="8 9">
        <text>an N-terminal (5-L-glutamyl)-[peptide] + an alpha-amino acid = 5-L-glutamyl amino acid + an N-terminal L-alpha-aminoacyl-[peptide]</text>
        <dbReference type="Rhea" id="RHEA:23904"/>
        <dbReference type="Rhea" id="RHEA-COMP:9780"/>
        <dbReference type="Rhea" id="RHEA-COMP:9795"/>
        <dbReference type="ChEBI" id="CHEBI:77644"/>
        <dbReference type="ChEBI" id="CHEBI:78597"/>
        <dbReference type="ChEBI" id="CHEBI:78599"/>
        <dbReference type="ChEBI" id="CHEBI:78608"/>
        <dbReference type="EC" id="2.3.2.2"/>
    </reaction>
</comment>
<keyword evidence="5 9" id="KW-0378">Hydrolase</keyword>
<evidence type="ECO:0000256" key="9">
    <source>
        <dbReference type="RuleBase" id="RU368036"/>
    </source>
</evidence>
<comment type="catalytic activity">
    <reaction evidence="1 9">
        <text>an S-substituted glutathione + H2O = an S-substituted L-cysteinylglycine + L-glutamate</text>
        <dbReference type="Rhea" id="RHEA:59468"/>
        <dbReference type="ChEBI" id="CHEBI:15377"/>
        <dbReference type="ChEBI" id="CHEBI:29985"/>
        <dbReference type="ChEBI" id="CHEBI:90779"/>
        <dbReference type="ChEBI" id="CHEBI:143103"/>
        <dbReference type="EC" id="3.4.19.13"/>
    </reaction>
</comment>
<dbReference type="NCBIfam" id="TIGR00066">
    <property type="entry name" value="g_glut_trans"/>
    <property type="match status" value="1"/>
</dbReference>
<evidence type="ECO:0000256" key="2">
    <source>
        <dbReference type="ARBA" id="ARBA00001089"/>
    </source>
</evidence>
<comment type="PTM">
    <text evidence="9">Cleaved by autocatalysis into a large and a small subunit.</text>
</comment>